<dbReference type="InterPro" id="IPR055433">
    <property type="entry name" value="HAT_Syf1-like_N"/>
</dbReference>
<dbReference type="Pfam" id="PF23231">
    <property type="entry name" value="HAT_Syf1_CNRKL1_C"/>
    <property type="match status" value="1"/>
</dbReference>
<dbReference type="FunFam" id="1.25.40.10:FF:001071">
    <property type="entry name" value="pre-mRNA-splicing factor SYF1-like"/>
    <property type="match status" value="1"/>
</dbReference>
<evidence type="ECO:0008006" key="13">
    <source>
        <dbReference type="Google" id="ProtNLM"/>
    </source>
</evidence>
<keyword evidence="3" id="KW-0507">mRNA processing</keyword>
<feature type="domain" description="Pre-mRNA-splicing factor Syf1-like N-terminal HAT-repeats" evidence="10">
    <location>
        <begin position="28"/>
        <end position="186"/>
    </location>
</feature>
<dbReference type="PANTHER" id="PTHR11246">
    <property type="entry name" value="PRE-MRNA SPLICING FACTOR"/>
    <property type="match status" value="1"/>
</dbReference>
<dbReference type="GO" id="GO:0071014">
    <property type="term" value="C:post-mRNA release spliceosomal complex"/>
    <property type="evidence" value="ECO:0007669"/>
    <property type="project" value="TreeGrafter"/>
</dbReference>
<evidence type="ECO:0000256" key="2">
    <source>
        <dbReference type="ARBA" id="ARBA00008644"/>
    </source>
</evidence>
<comment type="caution">
    <text evidence="11">The sequence shown here is derived from an EMBL/GenBank/DDBJ whole genome shotgun (WGS) entry which is preliminary data.</text>
</comment>
<name>A0A813ZQ07_ADIRI</name>
<keyword evidence="7" id="KW-0539">Nucleus</keyword>
<dbReference type="SMART" id="SM00386">
    <property type="entry name" value="HAT"/>
    <property type="match status" value="12"/>
</dbReference>
<comment type="subcellular location">
    <subcellularLocation>
        <location evidence="1">Nucleus</location>
    </subcellularLocation>
</comment>
<dbReference type="Proteomes" id="UP000663852">
    <property type="component" value="Unassembled WGS sequence"/>
</dbReference>
<protein>
    <recommendedName>
        <fullName evidence="13">Pre-mRNA-splicing factor SYF1</fullName>
    </recommendedName>
</protein>
<dbReference type="GO" id="GO:0071007">
    <property type="term" value="C:U2-type catalytic step 2 spliceosome"/>
    <property type="evidence" value="ECO:0007669"/>
    <property type="project" value="TreeGrafter"/>
</dbReference>
<dbReference type="AlphaFoldDB" id="A0A813ZQ07"/>
<dbReference type="InterPro" id="IPR011990">
    <property type="entry name" value="TPR-like_helical_dom_sf"/>
</dbReference>
<evidence type="ECO:0000259" key="8">
    <source>
        <dbReference type="Pfam" id="PF23220"/>
    </source>
</evidence>
<evidence type="ECO:0000256" key="6">
    <source>
        <dbReference type="ARBA" id="ARBA00023187"/>
    </source>
</evidence>
<evidence type="ECO:0000313" key="12">
    <source>
        <dbReference type="Proteomes" id="UP000663852"/>
    </source>
</evidence>
<dbReference type="EMBL" id="CAJNOJ010000033">
    <property type="protein sequence ID" value="CAF0902196.1"/>
    <property type="molecule type" value="Genomic_DNA"/>
</dbReference>
<dbReference type="PANTHER" id="PTHR11246:SF5">
    <property type="entry name" value="PRE-MRNA-SPLICING FACTOR SYF1"/>
    <property type="match status" value="1"/>
</dbReference>
<evidence type="ECO:0000259" key="10">
    <source>
        <dbReference type="Pfam" id="PF23233"/>
    </source>
</evidence>
<evidence type="ECO:0000313" key="11">
    <source>
        <dbReference type="EMBL" id="CAF0902196.1"/>
    </source>
</evidence>
<dbReference type="FunFam" id="1.25.40.10:FF:000137">
    <property type="entry name" value="Pre-mRNA-splicing factor syf1"/>
    <property type="match status" value="1"/>
</dbReference>
<gene>
    <name evidence="11" type="ORF">EDS130_LOCUS9839</name>
</gene>
<feature type="domain" description="Pre-mRNA-splicing factor SYF1 central HAT repeats" evidence="8">
    <location>
        <begin position="189"/>
        <end position="395"/>
    </location>
</feature>
<organism evidence="11 12">
    <name type="scientific">Adineta ricciae</name>
    <name type="common">Rotifer</name>
    <dbReference type="NCBI Taxonomy" id="249248"/>
    <lineage>
        <taxon>Eukaryota</taxon>
        <taxon>Metazoa</taxon>
        <taxon>Spiralia</taxon>
        <taxon>Gnathifera</taxon>
        <taxon>Rotifera</taxon>
        <taxon>Eurotatoria</taxon>
        <taxon>Bdelloidea</taxon>
        <taxon>Adinetida</taxon>
        <taxon>Adinetidae</taxon>
        <taxon>Adineta</taxon>
    </lineage>
</organism>
<dbReference type="FunFam" id="1.25.40.10:FF:000023">
    <property type="entry name" value="Pre-mRNA-splicing factor SYF1"/>
    <property type="match status" value="1"/>
</dbReference>
<keyword evidence="6" id="KW-0508">mRNA splicing</keyword>
<reference evidence="11" key="1">
    <citation type="submission" date="2021-02" db="EMBL/GenBank/DDBJ databases">
        <authorList>
            <person name="Nowell W R."/>
        </authorList>
    </citation>
    <scope>NUCLEOTIDE SEQUENCE</scope>
</reference>
<evidence type="ECO:0000256" key="3">
    <source>
        <dbReference type="ARBA" id="ARBA00022664"/>
    </source>
</evidence>
<dbReference type="InterPro" id="IPR056350">
    <property type="entry name" value="HAT_Syf1_central"/>
</dbReference>
<keyword evidence="4" id="KW-0747">Spliceosome</keyword>
<dbReference type="SUPFAM" id="SSF48452">
    <property type="entry name" value="TPR-like"/>
    <property type="match status" value="4"/>
</dbReference>
<dbReference type="Pfam" id="PF23220">
    <property type="entry name" value="HAT_Syf1_M"/>
    <property type="match status" value="1"/>
</dbReference>
<evidence type="ECO:0000259" key="9">
    <source>
        <dbReference type="Pfam" id="PF23231"/>
    </source>
</evidence>
<comment type="similarity">
    <text evidence="2">Belongs to the crooked-neck family.</text>
</comment>
<keyword evidence="5" id="KW-0677">Repeat</keyword>
<evidence type="ECO:0000256" key="4">
    <source>
        <dbReference type="ARBA" id="ARBA00022728"/>
    </source>
</evidence>
<dbReference type="GO" id="GO:0000974">
    <property type="term" value="C:Prp19 complex"/>
    <property type="evidence" value="ECO:0007669"/>
    <property type="project" value="TreeGrafter"/>
</dbReference>
<sequence length="772" mass="91609">MTVENGSSPPSTSDTTTATAKLLFDETDILYEEDCLRNQYSAKTWFRYIDHIKDGPNEKINLVYERALRELPGSYKLWHNYLKLRRKQVRSKCIIDPAYEEVNNTFERSLVFMHKMPRIWLDYCQLLMDQCKITRTRRVFDRAIRALPVTQHNRIWPLYIKFVTTYPEISETATRVFKRYLKLQPECAEEFIDYLSEIGNLDECAKYYVEVLNRENFVSRQGKTTHQLWNELCELVSKNPTKIKSVPVEAIIRQGILKYKDQVGQLWTSLADYYIRSGCFEKARDIFEEAIESVLTVRDFTQVFDAYAQSEEGLISALMNKSNDDDEEITEDDDLELELRLARLEYLMDRRPLMLNSVLLRQNPHNVNEWLKRVKLYGEQYDKVIETFTTAVQTVDPKVCTGKLQDLWIAFAQFYDKYQQPDEARYIYDKAVKVNFRNVDDLAAVWCAWCEMELQHERPNEAIKLMERATVLPRHKVDYYDTNETVQLRLHKSLKLWSFYVDLEECYGTFQTCKSVYDRILDLRIATPQIIMNYGLYLEENKYFEDAFRTYEKGIALFKWPNVYDIWLTYLCKFVERYSDGSKLERARDLFEQCLEHCQPKFAKNLYLLYAKLEEQHGLDRRALKIYERATSAVEPKEKEEMFNIYIKRCGEMQGITATREIYEKAIEALEEERAVRDMCLRYADLERKLGEIDRARAIYSHCSQMCDPRVHGDFWQTWKEFEIKHGNEDTMREMLRIKRSVQATYNVQVNYMAAQMMATSMGDDTPTTQVS</sequence>
<dbReference type="GO" id="GO:0000349">
    <property type="term" value="P:generation of catalytic spliceosome for first transesterification step"/>
    <property type="evidence" value="ECO:0007669"/>
    <property type="project" value="TreeGrafter"/>
</dbReference>
<evidence type="ECO:0000256" key="1">
    <source>
        <dbReference type="ARBA" id="ARBA00004123"/>
    </source>
</evidence>
<accession>A0A813ZQ07</accession>
<evidence type="ECO:0000256" key="5">
    <source>
        <dbReference type="ARBA" id="ARBA00022737"/>
    </source>
</evidence>
<dbReference type="FunFam" id="1.25.40.10:FF:000220">
    <property type="entry name" value="Pre-mRNA-splicing factor SYF1"/>
    <property type="match status" value="1"/>
</dbReference>
<evidence type="ECO:0000256" key="7">
    <source>
        <dbReference type="ARBA" id="ARBA00023242"/>
    </source>
</evidence>
<dbReference type="InterPro" id="IPR045075">
    <property type="entry name" value="Syf1-like"/>
</dbReference>
<feature type="domain" description="Pre-mRNA-splicing factor Syf1/CRNKL1-like C-terminal HAT-repeats" evidence="9">
    <location>
        <begin position="397"/>
        <end position="762"/>
    </location>
</feature>
<dbReference type="InterPro" id="IPR055430">
    <property type="entry name" value="HAT_Syf1_CNRKL1_C"/>
</dbReference>
<dbReference type="OrthoDB" id="10067343at2759"/>
<proteinExistence type="inferred from homology"/>
<dbReference type="Gene3D" id="1.25.40.10">
    <property type="entry name" value="Tetratricopeptide repeat domain"/>
    <property type="match status" value="5"/>
</dbReference>
<dbReference type="Pfam" id="PF23233">
    <property type="entry name" value="HAT_Syf1_CNRKL1_N"/>
    <property type="match status" value="1"/>
</dbReference>
<dbReference type="InterPro" id="IPR003107">
    <property type="entry name" value="HAT"/>
</dbReference>